<keyword evidence="1" id="KW-0472">Membrane</keyword>
<organism evidence="2 3">
    <name type="scientific">Rattus norvegicus</name>
    <name type="common">Rat</name>
    <dbReference type="NCBI Taxonomy" id="10116"/>
    <lineage>
        <taxon>Eukaryota</taxon>
        <taxon>Metazoa</taxon>
        <taxon>Chordata</taxon>
        <taxon>Craniata</taxon>
        <taxon>Vertebrata</taxon>
        <taxon>Euteleostomi</taxon>
        <taxon>Mammalia</taxon>
        <taxon>Eutheria</taxon>
        <taxon>Euarchontoglires</taxon>
        <taxon>Glires</taxon>
        <taxon>Rodentia</taxon>
        <taxon>Myomorpha</taxon>
        <taxon>Muroidea</taxon>
        <taxon>Muridae</taxon>
        <taxon>Murinae</taxon>
        <taxon>Rattus</taxon>
    </lineage>
</organism>
<evidence type="ECO:0000313" key="2">
    <source>
        <dbReference type="EMBL" id="EDL77526.1"/>
    </source>
</evidence>
<gene>
    <name evidence="2" type="ORF">rCG_25222</name>
</gene>
<proteinExistence type="predicted"/>
<protein>
    <submittedName>
        <fullName evidence="2">RCG25222</fullName>
    </submittedName>
</protein>
<evidence type="ECO:0000313" key="3">
    <source>
        <dbReference type="Proteomes" id="UP000234681"/>
    </source>
</evidence>
<accession>A6I253</accession>
<keyword evidence="1" id="KW-0812">Transmembrane</keyword>
<evidence type="ECO:0000256" key="1">
    <source>
        <dbReference type="SAM" id="Phobius"/>
    </source>
</evidence>
<reference evidence="2 3" key="1">
    <citation type="submission" date="2005-09" db="EMBL/GenBank/DDBJ databases">
        <authorList>
            <person name="Mural R.J."/>
            <person name="Li P.W."/>
            <person name="Adams M.D."/>
            <person name="Amanatides P.G."/>
            <person name="Baden-Tillson H."/>
            <person name="Barnstead M."/>
            <person name="Chin S.H."/>
            <person name="Dew I."/>
            <person name="Evans C.A."/>
            <person name="Ferriera S."/>
            <person name="Flanigan M."/>
            <person name="Fosler C."/>
            <person name="Glodek A."/>
            <person name="Gu Z."/>
            <person name="Holt R.A."/>
            <person name="Jennings D."/>
            <person name="Kraft C.L."/>
            <person name="Lu F."/>
            <person name="Nguyen T."/>
            <person name="Nusskern D.R."/>
            <person name="Pfannkoch C.M."/>
            <person name="Sitter C."/>
            <person name="Sutton G.G."/>
            <person name="Venter J.C."/>
            <person name="Wang Z."/>
            <person name="Woodage T."/>
            <person name="Zheng X.H."/>
            <person name="Zhong F."/>
        </authorList>
    </citation>
    <scope>NUCLEOTIDE SEQUENCE [LARGE SCALE GENOMIC DNA]</scope>
    <source>
        <strain>BN</strain>
        <strain evidence="3">Sprague-Dawley</strain>
    </source>
</reference>
<name>A6I253_RAT</name>
<feature type="transmembrane region" description="Helical" evidence="1">
    <location>
        <begin position="20"/>
        <end position="38"/>
    </location>
</feature>
<dbReference type="Proteomes" id="UP000234681">
    <property type="component" value="Chromosome 8"/>
</dbReference>
<keyword evidence="1" id="KW-1133">Transmembrane helix</keyword>
<dbReference type="AlphaFoldDB" id="A6I253"/>
<dbReference type="EMBL" id="CH473954">
    <property type="protein sequence ID" value="EDL77526.1"/>
    <property type="molecule type" value="Genomic_DNA"/>
</dbReference>
<sequence length="98" mass="11189">MCGNLLHLLSSKVCRHDPRNVVNVWYCVINCVLIVFGFKDTPGFGSKGFPLLPTVSHSQLAFQGKTPLPWVRHRKKEEPCSQRRLRNEVCNEHDSCVL</sequence>